<gene>
    <name evidence="8" type="ORF">FRZ00_20180</name>
</gene>
<dbReference type="CDD" id="cd06173">
    <property type="entry name" value="MFS_MefA_like"/>
    <property type="match status" value="1"/>
</dbReference>
<feature type="domain" description="Major facilitator superfamily (MFS) profile" evidence="7">
    <location>
        <begin position="233"/>
        <end position="422"/>
    </location>
</feature>
<dbReference type="PANTHER" id="PTHR23513:SF6">
    <property type="entry name" value="MAJOR FACILITATOR SUPERFAMILY ASSOCIATED DOMAIN-CONTAINING PROTEIN"/>
    <property type="match status" value="1"/>
</dbReference>
<dbReference type="PANTHER" id="PTHR23513">
    <property type="entry name" value="INTEGRAL MEMBRANE EFFLUX PROTEIN-RELATED"/>
    <property type="match status" value="1"/>
</dbReference>
<keyword evidence="2" id="KW-1003">Cell membrane</keyword>
<comment type="subcellular location">
    <subcellularLocation>
        <location evidence="1">Cell membrane</location>
        <topology evidence="1">Multi-pass membrane protein</topology>
    </subcellularLocation>
</comment>
<name>A0A5N5W5A0_STRMB</name>
<sequence length="422" mass="43760">MSDLATLPTAPARALERDFRLLWIGSGISQLCGMATVVAFPLLAARTLGATVGEVGLITAAGYLPWLVLTLPAGVYGARLRPRTLLLLADLGRAAIVTMVPVLAATGHLALWHLYLSNVLVSCATVFYEIVYLSMPPRMLPKDRLVHGNVRLQMARAVSLAFGPAVAGFTVQVLGPERAPLLNVGGFAASAACNLLMRAQIEAPGAAPGTAGRATGLWAELAEAFRFVARRPVILASIAGSALGNCCFAAYEALVVLFLADDVGVAPGTLGLLIGSVGIGGLVGAFGAGRVARRLGTARAVWIPAAVCAPAGLLLPLTRPGTGLFLFLSGALLFHAGYAVFTVGQATLVQLLTPADLLQRTVACVRFVSRGMLFVGGLVGGALGSLFGPRLGLAVVMLLWIGAPLVTASSRLRFWRDIPPTE</sequence>
<dbReference type="InterPro" id="IPR020846">
    <property type="entry name" value="MFS_dom"/>
</dbReference>
<organism evidence="8 9">
    <name type="scientific">Streptomyces mobaraensis</name>
    <name type="common">Streptoverticillium mobaraense</name>
    <dbReference type="NCBI Taxonomy" id="35621"/>
    <lineage>
        <taxon>Bacteria</taxon>
        <taxon>Bacillati</taxon>
        <taxon>Actinomycetota</taxon>
        <taxon>Actinomycetes</taxon>
        <taxon>Kitasatosporales</taxon>
        <taxon>Streptomycetaceae</taxon>
        <taxon>Streptomyces</taxon>
    </lineage>
</organism>
<dbReference type="SUPFAM" id="SSF103473">
    <property type="entry name" value="MFS general substrate transporter"/>
    <property type="match status" value="1"/>
</dbReference>
<dbReference type="InterPro" id="IPR011701">
    <property type="entry name" value="MFS"/>
</dbReference>
<dbReference type="AlphaFoldDB" id="A0A5N5W5A0"/>
<feature type="transmembrane region" description="Helical" evidence="6">
    <location>
        <begin position="55"/>
        <end position="78"/>
    </location>
</feature>
<feature type="transmembrane region" description="Helical" evidence="6">
    <location>
        <begin position="393"/>
        <end position="412"/>
    </location>
</feature>
<dbReference type="Proteomes" id="UP000327000">
    <property type="component" value="Unassembled WGS sequence"/>
</dbReference>
<evidence type="ECO:0000256" key="6">
    <source>
        <dbReference type="SAM" id="Phobius"/>
    </source>
</evidence>
<protein>
    <submittedName>
        <fullName evidence="8">MFS transporter</fullName>
    </submittedName>
</protein>
<dbReference type="PROSITE" id="PS50850">
    <property type="entry name" value="MFS"/>
    <property type="match status" value="1"/>
</dbReference>
<evidence type="ECO:0000256" key="4">
    <source>
        <dbReference type="ARBA" id="ARBA00022989"/>
    </source>
</evidence>
<evidence type="ECO:0000313" key="8">
    <source>
        <dbReference type="EMBL" id="KAB7841625.1"/>
    </source>
</evidence>
<feature type="transmembrane region" description="Helical" evidence="6">
    <location>
        <begin position="233"/>
        <end position="259"/>
    </location>
</feature>
<evidence type="ECO:0000256" key="1">
    <source>
        <dbReference type="ARBA" id="ARBA00004651"/>
    </source>
</evidence>
<accession>A0A5N5W5A0</accession>
<dbReference type="OrthoDB" id="9815525at2"/>
<dbReference type="Gene3D" id="1.20.1250.20">
    <property type="entry name" value="MFS general substrate transporter like domains"/>
    <property type="match status" value="1"/>
</dbReference>
<comment type="caution">
    <text evidence="8">The sequence shown here is derived from an EMBL/GenBank/DDBJ whole genome shotgun (WGS) entry which is preliminary data.</text>
</comment>
<proteinExistence type="predicted"/>
<feature type="transmembrane region" description="Helical" evidence="6">
    <location>
        <begin position="110"/>
        <end position="133"/>
    </location>
</feature>
<feature type="transmembrane region" description="Helical" evidence="6">
    <location>
        <begin position="367"/>
        <end position="387"/>
    </location>
</feature>
<keyword evidence="4 6" id="KW-1133">Transmembrane helix</keyword>
<keyword evidence="5 6" id="KW-0472">Membrane</keyword>
<feature type="transmembrane region" description="Helical" evidence="6">
    <location>
        <begin position="265"/>
        <end position="288"/>
    </location>
</feature>
<evidence type="ECO:0000256" key="2">
    <source>
        <dbReference type="ARBA" id="ARBA00022475"/>
    </source>
</evidence>
<dbReference type="GO" id="GO:0005886">
    <property type="term" value="C:plasma membrane"/>
    <property type="evidence" value="ECO:0007669"/>
    <property type="project" value="UniProtKB-SubCell"/>
</dbReference>
<dbReference type="Pfam" id="PF07690">
    <property type="entry name" value="MFS_1"/>
    <property type="match status" value="1"/>
</dbReference>
<feature type="transmembrane region" description="Helical" evidence="6">
    <location>
        <begin position="300"/>
        <end position="318"/>
    </location>
</feature>
<keyword evidence="9" id="KW-1185">Reference proteome</keyword>
<dbReference type="RefSeq" id="WP_152264436.1">
    <property type="nucleotide sequence ID" value="NZ_VOKX01000040.1"/>
</dbReference>
<evidence type="ECO:0000256" key="3">
    <source>
        <dbReference type="ARBA" id="ARBA00022692"/>
    </source>
</evidence>
<keyword evidence="3 6" id="KW-0812">Transmembrane</keyword>
<evidence type="ECO:0000259" key="7">
    <source>
        <dbReference type="PROSITE" id="PS50850"/>
    </source>
</evidence>
<feature type="transmembrane region" description="Helical" evidence="6">
    <location>
        <begin position="324"/>
        <end position="346"/>
    </location>
</feature>
<dbReference type="EMBL" id="VOKX01000040">
    <property type="protein sequence ID" value="KAB7841625.1"/>
    <property type="molecule type" value="Genomic_DNA"/>
</dbReference>
<feature type="transmembrane region" description="Helical" evidence="6">
    <location>
        <begin position="85"/>
        <end position="104"/>
    </location>
</feature>
<dbReference type="InterPro" id="IPR036259">
    <property type="entry name" value="MFS_trans_sf"/>
</dbReference>
<evidence type="ECO:0000256" key="5">
    <source>
        <dbReference type="ARBA" id="ARBA00023136"/>
    </source>
</evidence>
<dbReference type="GO" id="GO:0022857">
    <property type="term" value="F:transmembrane transporter activity"/>
    <property type="evidence" value="ECO:0007669"/>
    <property type="project" value="InterPro"/>
</dbReference>
<evidence type="ECO:0000313" key="9">
    <source>
        <dbReference type="Proteomes" id="UP000327000"/>
    </source>
</evidence>
<reference evidence="8 9" key="1">
    <citation type="journal article" date="2019" name="Microb. Cell Fact.">
        <title>Exploring novel herbicidin analogues by transcriptional regulator overexpression and MS/MS molecular networking.</title>
        <authorList>
            <person name="Shi Y."/>
            <person name="Gu R."/>
            <person name="Li Y."/>
            <person name="Wang X."/>
            <person name="Ren W."/>
            <person name="Li X."/>
            <person name="Wang L."/>
            <person name="Xie Y."/>
            <person name="Hong B."/>
        </authorList>
    </citation>
    <scope>NUCLEOTIDE SEQUENCE [LARGE SCALE GENOMIC DNA]</scope>
    <source>
        <strain evidence="8 9">US-43</strain>
    </source>
</reference>
<feature type="transmembrane region" description="Helical" evidence="6">
    <location>
        <begin position="21"/>
        <end position="43"/>
    </location>
</feature>